<evidence type="ECO:0008006" key="12">
    <source>
        <dbReference type="Google" id="ProtNLM"/>
    </source>
</evidence>
<dbReference type="EMBL" id="JAACJN010000098">
    <property type="protein sequence ID" value="KAF5375304.1"/>
    <property type="molecule type" value="Genomic_DNA"/>
</dbReference>
<keyword evidence="11" id="KW-1185">Reference proteome</keyword>
<proteinExistence type="inferred from homology"/>
<comment type="similarity">
    <text evidence="2">Belongs to the PheA/TfdB FAD monooxygenase family.</text>
</comment>
<evidence type="ECO:0000256" key="6">
    <source>
        <dbReference type="SAM" id="MobiDB-lite"/>
    </source>
</evidence>
<evidence type="ECO:0000313" key="11">
    <source>
        <dbReference type="Proteomes" id="UP000518752"/>
    </source>
</evidence>
<organism evidence="10 11">
    <name type="scientific">Collybiopsis confluens</name>
    <dbReference type="NCBI Taxonomy" id="2823264"/>
    <lineage>
        <taxon>Eukaryota</taxon>
        <taxon>Fungi</taxon>
        <taxon>Dikarya</taxon>
        <taxon>Basidiomycota</taxon>
        <taxon>Agaricomycotina</taxon>
        <taxon>Agaricomycetes</taxon>
        <taxon>Agaricomycetidae</taxon>
        <taxon>Agaricales</taxon>
        <taxon>Marasmiineae</taxon>
        <taxon>Omphalotaceae</taxon>
        <taxon>Collybiopsis</taxon>
    </lineage>
</organism>
<dbReference type="Gene3D" id="3.30.9.10">
    <property type="entry name" value="D-Amino Acid Oxidase, subunit A, domain 2"/>
    <property type="match status" value="1"/>
</dbReference>
<dbReference type="Gene3D" id="3.40.30.20">
    <property type="match status" value="1"/>
</dbReference>
<dbReference type="InterPro" id="IPR002938">
    <property type="entry name" value="FAD-bd"/>
</dbReference>
<feature type="chain" id="PRO_5034979051" description="FAD-binding domain-containing protein" evidence="7">
    <location>
        <begin position="20"/>
        <end position="558"/>
    </location>
</feature>
<evidence type="ECO:0000259" key="8">
    <source>
        <dbReference type="Pfam" id="PF01494"/>
    </source>
</evidence>
<feature type="domain" description="Phenol hydroxylase-like C-terminal dimerisation" evidence="9">
    <location>
        <begin position="511"/>
        <end position="557"/>
    </location>
</feature>
<protein>
    <recommendedName>
        <fullName evidence="12">FAD-binding domain-containing protein</fullName>
    </recommendedName>
</protein>
<evidence type="ECO:0000256" key="3">
    <source>
        <dbReference type="ARBA" id="ARBA00022630"/>
    </source>
</evidence>
<dbReference type="PRINTS" id="PR00420">
    <property type="entry name" value="RNGMNOXGNASE"/>
</dbReference>
<dbReference type="Pfam" id="PF01494">
    <property type="entry name" value="FAD_binding_3"/>
    <property type="match status" value="1"/>
</dbReference>
<keyword evidence="7" id="KW-0732">Signal</keyword>
<evidence type="ECO:0000256" key="7">
    <source>
        <dbReference type="SAM" id="SignalP"/>
    </source>
</evidence>
<name>A0A8H5H1Y7_9AGAR</name>
<feature type="compositionally biased region" description="Basic and acidic residues" evidence="6">
    <location>
        <begin position="415"/>
        <end position="430"/>
    </location>
</feature>
<feature type="domain" description="FAD-binding" evidence="8">
    <location>
        <begin position="8"/>
        <end position="355"/>
    </location>
</feature>
<evidence type="ECO:0000256" key="4">
    <source>
        <dbReference type="ARBA" id="ARBA00022827"/>
    </source>
</evidence>
<dbReference type="InterPro" id="IPR036249">
    <property type="entry name" value="Thioredoxin-like_sf"/>
</dbReference>
<dbReference type="SUPFAM" id="SSF52833">
    <property type="entry name" value="Thioredoxin-like"/>
    <property type="match status" value="1"/>
</dbReference>
<reference evidence="10 11" key="1">
    <citation type="journal article" date="2020" name="ISME J.">
        <title>Uncovering the hidden diversity of litter-decomposition mechanisms in mushroom-forming fungi.</title>
        <authorList>
            <person name="Floudas D."/>
            <person name="Bentzer J."/>
            <person name="Ahren D."/>
            <person name="Johansson T."/>
            <person name="Persson P."/>
            <person name="Tunlid A."/>
        </authorList>
    </citation>
    <scope>NUCLEOTIDE SEQUENCE [LARGE SCALE GENOMIC DNA]</scope>
    <source>
        <strain evidence="10 11">CBS 406.79</strain>
    </source>
</reference>
<evidence type="ECO:0000256" key="5">
    <source>
        <dbReference type="ARBA" id="ARBA00023002"/>
    </source>
</evidence>
<dbReference type="PANTHER" id="PTHR43004:SF19">
    <property type="entry name" value="BINDING MONOOXYGENASE, PUTATIVE (JCVI)-RELATED"/>
    <property type="match status" value="1"/>
</dbReference>
<keyword evidence="5" id="KW-0560">Oxidoreductase</keyword>
<evidence type="ECO:0000256" key="2">
    <source>
        <dbReference type="ARBA" id="ARBA00007801"/>
    </source>
</evidence>
<gene>
    <name evidence="10" type="ORF">D9757_009662</name>
</gene>
<dbReference type="GO" id="GO:0016709">
    <property type="term" value="F:oxidoreductase activity, acting on paired donors, with incorporation or reduction of molecular oxygen, NAD(P)H as one donor, and incorporation of one atom of oxygen"/>
    <property type="evidence" value="ECO:0007669"/>
    <property type="project" value="UniProtKB-ARBA"/>
</dbReference>
<dbReference type="InterPro" id="IPR050641">
    <property type="entry name" value="RIFMO-like"/>
</dbReference>
<evidence type="ECO:0000313" key="10">
    <source>
        <dbReference type="EMBL" id="KAF5375304.1"/>
    </source>
</evidence>
<dbReference type="Pfam" id="PF07976">
    <property type="entry name" value="Phe_hydrox_dim"/>
    <property type="match status" value="1"/>
</dbReference>
<dbReference type="Gene3D" id="3.50.50.60">
    <property type="entry name" value="FAD/NAD(P)-binding domain"/>
    <property type="match status" value="1"/>
</dbReference>
<feature type="region of interest" description="Disordered" evidence="6">
    <location>
        <begin position="415"/>
        <end position="441"/>
    </location>
</feature>
<evidence type="ECO:0000259" key="9">
    <source>
        <dbReference type="Pfam" id="PF07976"/>
    </source>
</evidence>
<dbReference type="PANTHER" id="PTHR43004">
    <property type="entry name" value="TRK SYSTEM POTASSIUM UPTAKE PROTEIN"/>
    <property type="match status" value="1"/>
</dbReference>
<dbReference type="AlphaFoldDB" id="A0A8H5H1Y7"/>
<dbReference type="InterPro" id="IPR012941">
    <property type="entry name" value="Phe_hydrox_C_dim_dom"/>
</dbReference>
<evidence type="ECO:0000256" key="1">
    <source>
        <dbReference type="ARBA" id="ARBA00001974"/>
    </source>
</evidence>
<dbReference type="GO" id="GO:0071949">
    <property type="term" value="F:FAD binding"/>
    <property type="evidence" value="ECO:0007669"/>
    <property type="project" value="InterPro"/>
</dbReference>
<comment type="caution">
    <text evidence="10">The sequence shown here is derived from an EMBL/GenBank/DDBJ whole genome shotgun (WGS) entry which is preliminary data.</text>
</comment>
<keyword evidence="4" id="KW-0274">FAD</keyword>
<dbReference type="OrthoDB" id="2690153at2759"/>
<comment type="cofactor">
    <cofactor evidence="1">
        <name>FAD</name>
        <dbReference type="ChEBI" id="CHEBI:57692"/>
    </cofactor>
</comment>
<dbReference type="InterPro" id="IPR036188">
    <property type="entry name" value="FAD/NAD-bd_sf"/>
</dbReference>
<sequence length="558" mass="61301">MTSESLNVLALLLLQSGLTVRILEKESQFHIGERGAGLHPRTLELYKFLGILPAVLSQSATSPRNLKYFSSPEDGKPPRYAPFFEPLDDTPSKPMINDRMLGQDRHEKLLRDRIFDDYGVKIELGAELHSFEQHPGGIVARVFKTTDTGKVEEVATADWLVGADGARSTVRKQIGLSFLGESVSEMASVTGDICILEGSLTQEHPDGLTIWRVFSSGAAMWMRPCLVPGKNLFSFYIQCASETKAVEISSSRQALIERIHELTGRNDIEFGELVWMGVWRPNIRMVDKFGSGRVFVAGDAAHVHSPNGAQGMNSGVQDSFNLAWKLALVQKGLAPKSILGSYSDERLPVIASILNETTQLFRKEFAVKSGPQPEGQTQTTMFRGFELRQFGINYRGSSLTLDEVFGDKNERVDSYRSGDDGTVRAGDRAPDAPGLTRLSSDNPDTQAVAIFELLNTFQHTALIFPGSSGDKFSTDMLECLREYPSNAVKTLVLLPESSTSFSAKSAAVLVDTKGYAYTHYGVSWDTPMVVIVRPDGYIGALVTSGKNGIRQYFSGIFS</sequence>
<feature type="signal peptide" evidence="7">
    <location>
        <begin position="1"/>
        <end position="19"/>
    </location>
</feature>
<dbReference type="Proteomes" id="UP000518752">
    <property type="component" value="Unassembled WGS sequence"/>
</dbReference>
<accession>A0A8H5H1Y7</accession>
<keyword evidence="3" id="KW-0285">Flavoprotein</keyword>
<dbReference type="SUPFAM" id="SSF51905">
    <property type="entry name" value="FAD/NAD(P)-binding domain"/>
    <property type="match status" value="1"/>
</dbReference>
<dbReference type="InterPro" id="IPR038220">
    <property type="entry name" value="PHOX_C_sf"/>
</dbReference>